<dbReference type="PROSITE" id="PS00107">
    <property type="entry name" value="PROTEIN_KINASE_ATP"/>
    <property type="match status" value="1"/>
</dbReference>
<keyword evidence="4" id="KW-0808">Transferase</keyword>
<dbReference type="SUPFAM" id="SSF56112">
    <property type="entry name" value="Protein kinase-like (PK-like)"/>
    <property type="match status" value="1"/>
</dbReference>
<dbReference type="GeneID" id="19196896"/>
<dbReference type="PANTHER" id="PTHR24359">
    <property type="entry name" value="SERINE/THREONINE-PROTEIN KINASE SBK1"/>
    <property type="match status" value="1"/>
</dbReference>
<keyword evidence="4" id="KW-0418">Kinase</keyword>
<dbReference type="InterPro" id="IPR011009">
    <property type="entry name" value="Kinase-like_dom_sf"/>
</dbReference>
<dbReference type="GO" id="GO:0005524">
    <property type="term" value="F:ATP binding"/>
    <property type="evidence" value="ECO:0007669"/>
    <property type="project" value="UniProtKB-UniRule"/>
</dbReference>
<sequence>MSEPQRPTPLTSSSVPPGLIDSELEEANTTQNTIQNEVVPAAGETMVEIPTVTIRSATFPTVAENTPRPPFLVTYLSPDLPTERTSSSPRSPPPSVVMEELTDDILPLTVPVKVTIITRHGETARETKKEFGVFSWIRKENYERLLPTETIELHKVTYEQGKEGYHRYGSCRISAAPELPAEMPYYVLDDSDVSTLVQKAIPLICGFIHDHPCRKFSLQIYWDCGYARLRPQPSAGVEGNPKFSDMIMTELRKKRQKNFRNQEYISRRDQSVFQNYDVVRDLVFFDNSLTLNPDDKKAFVHQIIERPALKLLLICVFLSYNLAFLRHLLGYHGCGDENFPQQNMECNLDYCHDFVDQILGIKAMFYVRNVNEDFKYHKFEVGEVVPLRATLPNSELRSLGKGTSGKVYEVWIDSAHHYLTGDPFSCFALKVFPAESAKGFEREMKMLQVLADHPNHNIVPHITSWTQSEDNYILYPAARYNLRTFMQDRKPVGFTKHETLWFLRQLQGLALAIDHVHHLKDPRNSGRNTSVDAYWGCHFDIKPENILVFEKVPGYHPRFKIGDFGVGVFNRPENPGVHSRVTKEAKGTLTYIAPDEDRNGEVSRPSDMWALGCVYLELMLWVFSFFESSEGGFSTARFKCTGADPNNKHDKFWDKFPMPLGGFEYRLKSIVEDVMTELRNVWCDNMPAFQGIITAVNKLLEIDAGNRWTAVELKNHITQTVREAEEFLVDFPEFYSSQYEANCEAEFQRQQNAQESELTPESRRLNQFDRAAQALIHTGAVTDIGPDASRDRHTPDTHALLTLNGGLNDAMERELSDMVESSATSPEQP</sequence>
<evidence type="ECO:0000256" key="2">
    <source>
        <dbReference type="SAM" id="MobiDB-lite"/>
    </source>
</evidence>
<dbReference type="OrthoDB" id="1046782at2759"/>
<dbReference type="SMART" id="SM00220">
    <property type="entry name" value="S_TKc"/>
    <property type="match status" value="1"/>
</dbReference>
<dbReference type="AlphaFoldDB" id="W9WLL6"/>
<evidence type="ECO:0000313" key="4">
    <source>
        <dbReference type="EMBL" id="EXJ59329.1"/>
    </source>
</evidence>
<dbReference type="STRING" id="1182543.W9WLL6"/>
<dbReference type="PROSITE" id="PS50011">
    <property type="entry name" value="PROTEIN_KINASE_DOM"/>
    <property type="match status" value="1"/>
</dbReference>
<comment type="caution">
    <text evidence="4">The sequence shown here is derived from an EMBL/GenBank/DDBJ whole genome shotgun (WGS) entry which is preliminary data.</text>
</comment>
<dbReference type="PANTHER" id="PTHR24359:SF37">
    <property type="entry name" value="PROTEIN KINASE DOMAIN-CONTAINING PROTEIN"/>
    <property type="match status" value="1"/>
</dbReference>
<name>W9WLL6_9EURO</name>
<feature type="binding site" evidence="1">
    <location>
        <position position="430"/>
    </location>
    <ligand>
        <name>ATP</name>
        <dbReference type="ChEBI" id="CHEBI:30616"/>
    </ligand>
</feature>
<reference evidence="4 5" key="1">
    <citation type="submission" date="2013-03" db="EMBL/GenBank/DDBJ databases">
        <title>The Genome Sequence of Cladophialophora psammophila CBS 110553.</title>
        <authorList>
            <consortium name="The Broad Institute Genomics Platform"/>
            <person name="Cuomo C."/>
            <person name="de Hoog S."/>
            <person name="Gorbushina A."/>
            <person name="Walker B."/>
            <person name="Young S.K."/>
            <person name="Zeng Q."/>
            <person name="Gargeya S."/>
            <person name="Fitzgerald M."/>
            <person name="Haas B."/>
            <person name="Abouelleil A."/>
            <person name="Allen A.W."/>
            <person name="Alvarado L."/>
            <person name="Arachchi H.M."/>
            <person name="Berlin A.M."/>
            <person name="Chapman S.B."/>
            <person name="Gainer-Dewar J."/>
            <person name="Goldberg J."/>
            <person name="Griggs A."/>
            <person name="Gujja S."/>
            <person name="Hansen M."/>
            <person name="Howarth C."/>
            <person name="Imamovic A."/>
            <person name="Ireland A."/>
            <person name="Larimer J."/>
            <person name="McCowan C."/>
            <person name="Murphy C."/>
            <person name="Pearson M."/>
            <person name="Poon T.W."/>
            <person name="Priest M."/>
            <person name="Roberts A."/>
            <person name="Saif S."/>
            <person name="Shea T."/>
            <person name="Sisk P."/>
            <person name="Sykes S."/>
            <person name="Wortman J."/>
            <person name="Nusbaum C."/>
            <person name="Birren B."/>
        </authorList>
    </citation>
    <scope>NUCLEOTIDE SEQUENCE [LARGE SCALE GENOMIC DNA]</scope>
    <source>
        <strain evidence="4 5">CBS 110553</strain>
    </source>
</reference>
<dbReference type="InterPro" id="IPR000719">
    <property type="entry name" value="Prot_kinase_dom"/>
</dbReference>
<evidence type="ECO:0000256" key="1">
    <source>
        <dbReference type="PROSITE-ProRule" id="PRU10141"/>
    </source>
</evidence>
<gene>
    <name evidence="4" type="ORF">A1O5_12210</name>
</gene>
<keyword evidence="4" id="KW-0723">Serine/threonine-protein kinase</keyword>
<dbReference type="InterPro" id="IPR017441">
    <property type="entry name" value="Protein_kinase_ATP_BS"/>
</dbReference>
<dbReference type="RefSeq" id="XP_007750969.1">
    <property type="nucleotide sequence ID" value="XM_007752779.1"/>
</dbReference>
<protein>
    <submittedName>
        <fullName evidence="4">Serine/threonine protein kinase</fullName>
    </submittedName>
</protein>
<dbReference type="HOGENOM" id="CLU_011173_0_0_1"/>
<dbReference type="Gene3D" id="3.30.200.20">
    <property type="entry name" value="Phosphorylase Kinase, domain 1"/>
    <property type="match status" value="1"/>
</dbReference>
<proteinExistence type="predicted"/>
<dbReference type="EMBL" id="AMGX01000032">
    <property type="protein sequence ID" value="EXJ59329.1"/>
    <property type="molecule type" value="Genomic_DNA"/>
</dbReference>
<keyword evidence="1" id="KW-0547">Nucleotide-binding</keyword>
<dbReference type="Pfam" id="PF00069">
    <property type="entry name" value="Pkinase"/>
    <property type="match status" value="1"/>
</dbReference>
<keyword evidence="5" id="KW-1185">Reference proteome</keyword>
<dbReference type="Gene3D" id="1.10.510.10">
    <property type="entry name" value="Transferase(Phosphotransferase) domain 1"/>
    <property type="match status" value="1"/>
</dbReference>
<accession>W9WLL6</accession>
<evidence type="ECO:0000259" key="3">
    <source>
        <dbReference type="PROSITE" id="PS50011"/>
    </source>
</evidence>
<keyword evidence="1" id="KW-0067">ATP-binding</keyword>
<dbReference type="eggNOG" id="KOG0615">
    <property type="taxonomic scope" value="Eukaryota"/>
</dbReference>
<feature type="domain" description="Protein kinase" evidence="3">
    <location>
        <begin position="393"/>
        <end position="728"/>
    </location>
</feature>
<dbReference type="CDD" id="cd00180">
    <property type="entry name" value="PKc"/>
    <property type="match status" value="1"/>
</dbReference>
<dbReference type="Proteomes" id="UP000019471">
    <property type="component" value="Unassembled WGS sequence"/>
</dbReference>
<feature type="region of interest" description="Disordered" evidence="2">
    <location>
        <begin position="77"/>
        <end position="96"/>
    </location>
</feature>
<dbReference type="GO" id="GO:0004674">
    <property type="term" value="F:protein serine/threonine kinase activity"/>
    <property type="evidence" value="ECO:0007669"/>
    <property type="project" value="UniProtKB-KW"/>
</dbReference>
<evidence type="ECO:0000313" key="5">
    <source>
        <dbReference type="Proteomes" id="UP000019471"/>
    </source>
</evidence>
<feature type="region of interest" description="Disordered" evidence="2">
    <location>
        <begin position="1"/>
        <end position="20"/>
    </location>
</feature>
<organism evidence="4 5">
    <name type="scientific">Cladophialophora psammophila CBS 110553</name>
    <dbReference type="NCBI Taxonomy" id="1182543"/>
    <lineage>
        <taxon>Eukaryota</taxon>
        <taxon>Fungi</taxon>
        <taxon>Dikarya</taxon>
        <taxon>Ascomycota</taxon>
        <taxon>Pezizomycotina</taxon>
        <taxon>Eurotiomycetes</taxon>
        <taxon>Chaetothyriomycetidae</taxon>
        <taxon>Chaetothyriales</taxon>
        <taxon>Herpotrichiellaceae</taxon>
        <taxon>Cladophialophora</taxon>
    </lineage>
</organism>